<evidence type="ECO:0000313" key="3">
    <source>
        <dbReference type="Proteomes" id="UP000499080"/>
    </source>
</evidence>
<gene>
    <name evidence="2" type="ORF">AVEN_3911_1</name>
</gene>
<dbReference type="AlphaFoldDB" id="A0A4Y2IGR7"/>
<evidence type="ECO:0000256" key="1">
    <source>
        <dbReference type="SAM" id="MobiDB-lite"/>
    </source>
</evidence>
<comment type="caution">
    <text evidence="2">The sequence shown here is derived from an EMBL/GenBank/DDBJ whole genome shotgun (WGS) entry which is preliminary data.</text>
</comment>
<feature type="compositionally biased region" description="Basic and acidic residues" evidence="1">
    <location>
        <begin position="101"/>
        <end position="112"/>
    </location>
</feature>
<name>A0A4Y2IGR7_ARAVE</name>
<protein>
    <submittedName>
        <fullName evidence="2">Uncharacterized protein</fullName>
    </submittedName>
</protein>
<dbReference type="Proteomes" id="UP000499080">
    <property type="component" value="Unassembled WGS sequence"/>
</dbReference>
<sequence length="122" mass="13984">MPILRDTGATVVVISQKFVDYTKLTGEHVWVQYLLYDHLVYLPLAEVEIKFELGLIKTKTTVVTNDSGRYVLGKTTQSLKDKPFLNLEKINAIMTRSQAKRFSEEDQNKEAEMEQTGRNVAF</sequence>
<feature type="region of interest" description="Disordered" evidence="1">
    <location>
        <begin position="98"/>
        <end position="122"/>
    </location>
</feature>
<reference evidence="2 3" key="1">
    <citation type="journal article" date="2019" name="Sci. Rep.">
        <title>Orb-weaving spider Araneus ventricosus genome elucidates the spidroin gene catalogue.</title>
        <authorList>
            <person name="Kono N."/>
            <person name="Nakamura H."/>
            <person name="Ohtoshi R."/>
            <person name="Moran D.A.P."/>
            <person name="Shinohara A."/>
            <person name="Yoshida Y."/>
            <person name="Fujiwara M."/>
            <person name="Mori M."/>
            <person name="Tomita M."/>
            <person name="Arakawa K."/>
        </authorList>
    </citation>
    <scope>NUCLEOTIDE SEQUENCE [LARGE SCALE GENOMIC DNA]</scope>
</reference>
<dbReference type="OrthoDB" id="6427445at2759"/>
<evidence type="ECO:0000313" key="2">
    <source>
        <dbReference type="EMBL" id="GBM76855.1"/>
    </source>
</evidence>
<dbReference type="EMBL" id="BGPR01002650">
    <property type="protein sequence ID" value="GBM76855.1"/>
    <property type="molecule type" value="Genomic_DNA"/>
</dbReference>
<keyword evidence="3" id="KW-1185">Reference proteome</keyword>
<proteinExistence type="predicted"/>
<organism evidence="2 3">
    <name type="scientific">Araneus ventricosus</name>
    <name type="common">Orbweaver spider</name>
    <name type="synonym">Epeira ventricosa</name>
    <dbReference type="NCBI Taxonomy" id="182803"/>
    <lineage>
        <taxon>Eukaryota</taxon>
        <taxon>Metazoa</taxon>
        <taxon>Ecdysozoa</taxon>
        <taxon>Arthropoda</taxon>
        <taxon>Chelicerata</taxon>
        <taxon>Arachnida</taxon>
        <taxon>Araneae</taxon>
        <taxon>Araneomorphae</taxon>
        <taxon>Entelegynae</taxon>
        <taxon>Araneoidea</taxon>
        <taxon>Araneidae</taxon>
        <taxon>Araneus</taxon>
    </lineage>
</organism>
<accession>A0A4Y2IGR7</accession>